<sequence>MHKQYDQLLDINHNIQFYLSGFSPYTKLFYWSFIGIFLCSIGILPFCYVNVITRTEGIIRPFEERTVVRSLVSGTIQFVYCKDGGRVKKGDTLLILEQPNYQGQKKYLTQKILQCKARINDLKLLTQHEPWSDSSILQNLKTSLYQSQYLHFKDQLQEKNLINKKLQKDMRLYDPLVREKIIAANELADIGYQLLQSSAGFQSYISQQISRWESELLEEQKQLTDAETEKRNLLITTQSFVIKSPISGTILIQDPLYVGSSIQASSELLSISPEHDLIVECWMPPAALVTLYQDQNVTYTIPEIRNQMSSVLQGKVISIAKDYTLINNRPMFKVRCSLNQKQVELKNGFSYLLGKGLLLETRFLLARKSCWELLYQQLYDWFNPATLTKSTV</sequence>
<comment type="subcellular location">
    <subcellularLocation>
        <location evidence="1">Membrane</location>
        <topology evidence="1">Single-pass membrane protein</topology>
    </subcellularLocation>
</comment>
<keyword evidence="3 6" id="KW-1133">Transmembrane helix</keyword>
<evidence type="ECO:0000256" key="6">
    <source>
        <dbReference type="SAM" id="Phobius"/>
    </source>
</evidence>
<dbReference type="PANTHER" id="PTHR30386:SF26">
    <property type="entry name" value="TRANSPORT PROTEIN COMB"/>
    <property type="match status" value="1"/>
</dbReference>
<keyword evidence="4 6" id="KW-0472">Membrane</keyword>
<keyword evidence="2 6" id="KW-0812">Transmembrane</keyword>
<proteinExistence type="predicted"/>
<evidence type="ECO:0000256" key="5">
    <source>
        <dbReference type="SAM" id="Coils"/>
    </source>
</evidence>
<protein>
    <submittedName>
        <fullName evidence="7">HlyD family efflux transporter periplasmic adaptor subunit</fullName>
    </submittedName>
</protein>
<evidence type="ECO:0000313" key="7">
    <source>
        <dbReference type="EMBL" id="BFG71380.1"/>
    </source>
</evidence>
<dbReference type="InterPro" id="IPR050739">
    <property type="entry name" value="MFP"/>
</dbReference>
<feature type="transmembrane region" description="Helical" evidence="6">
    <location>
        <begin position="28"/>
        <end position="51"/>
    </location>
</feature>
<dbReference type="SUPFAM" id="SSF111369">
    <property type="entry name" value="HlyD-like secretion proteins"/>
    <property type="match status" value="1"/>
</dbReference>
<organism evidence="7">
    <name type="scientific">Sediminibacterium sp. KACHI17</name>
    <dbReference type="NCBI Taxonomy" id="1751071"/>
    <lineage>
        <taxon>Bacteria</taxon>
        <taxon>Pseudomonadati</taxon>
        <taxon>Bacteroidota</taxon>
        <taxon>Chitinophagia</taxon>
        <taxon>Chitinophagales</taxon>
        <taxon>Chitinophagaceae</taxon>
        <taxon>Sediminibacterium</taxon>
    </lineage>
</organism>
<dbReference type="PANTHER" id="PTHR30386">
    <property type="entry name" value="MEMBRANE FUSION SUBUNIT OF EMRAB-TOLC MULTIDRUG EFFLUX PUMP"/>
    <property type="match status" value="1"/>
</dbReference>
<evidence type="ECO:0000256" key="4">
    <source>
        <dbReference type="ARBA" id="ARBA00023136"/>
    </source>
</evidence>
<feature type="coiled-coil region" evidence="5">
    <location>
        <begin position="209"/>
        <end position="236"/>
    </location>
</feature>
<keyword evidence="5" id="KW-0175">Coiled coil</keyword>
<evidence type="ECO:0000256" key="3">
    <source>
        <dbReference type="ARBA" id="ARBA00022989"/>
    </source>
</evidence>
<name>A0AAT9GLM8_9BACT</name>
<gene>
    <name evidence="7" type="ORF">KACHI17_22610</name>
</gene>
<dbReference type="EMBL" id="AP029612">
    <property type="protein sequence ID" value="BFG71380.1"/>
    <property type="molecule type" value="Genomic_DNA"/>
</dbReference>
<evidence type="ECO:0000256" key="2">
    <source>
        <dbReference type="ARBA" id="ARBA00022692"/>
    </source>
</evidence>
<dbReference type="RefSeq" id="WP_353549013.1">
    <property type="nucleotide sequence ID" value="NZ_AP029612.1"/>
</dbReference>
<accession>A0AAT9GLM8</accession>
<dbReference type="Gene3D" id="2.40.50.100">
    <property type="match status" value="1"/>
</dbReference>
<dbReference type="AlphaFoldDB" id="A0AAT9GLM8"/>
<reference evidence="7" key="1">
    <citation type="submission" date="2024-02" db="EMBL/GenBank/DDBJ databases">
        <title>Sediminibacterium planktonica sp. nov. and Sediminibacterium longus sp. nov., isolated from surface lake and river water.</title>
        <authorList>
            <person name="Watanabe K."/>
            <person name="Takemine S."/>
            <person name="Ishii Y."/>
            <person name="Ogata Y."/>
            <person name="Shindo C."/>
            <person name="Suda W."/>
        </authorList>
    </citation>
    <scope>NUCLEOTIDE SEQUENCE</scope>
    <source>
        <strain evidence="7">KACHI17</strain>
    </source>
</reference>
<evidence type="ECO:0000256" key="1">
    <source>
        <dbReference type="ARBA" id="ARBA00004167"/>
    </source>
</evidence>
<dbReference type="GO" id="GO:0016020">
    <property type="term" value="C:membrane"/>
    <property type="evidence" value="ECO:0007669"/>
    <property type="project" value="UniProtKB-SubCell"/>
</dbReference>